<organism evidence="6 7">
    <name type="scientific">Staurois parvus</name>
    <dbReference type="NCBI Taxonomy" id="386267"/>
    <lineage>
        <taxon>Eukaryota</taxon>
        <taxon>Metazoa</taxon>
        <taxon>Chordata</taxon>
        <taxon>Craniata</taxon>
        <taxon>Vertebrata</taxon>
        <taxon>Euteleostomi</taxon>
        <taxon>Amphibia</taxon>
        <taxon>Batrachia</taxon>
        <taxon>Anura</taxon>
        <taxon>Neobatrachia</taxon>
        <taxon>Ranoidea</taxon>
        <taxon>Ranidae</taxon>
        <taxon>Staurois</taxon>
    </lineage>
</organism>
<name>A0ABN9GGD4_9NEOB</name>
<keyword evidence="3 5" id="KW-1133">Transmembrane helix</keyword>
<reference evidence="6" key="1">
    <citation type="submission" date="2023-05" db="EMBL/GenBank/DDBJ databases">
        <authorList>
            <person name="Stuckert A."/>
        </authorList>
    </citation>
    <scope>NUCLEOTIDE SEQUENCE</scope>
</reference>
<evidence type="ECO:0000313" key="6">
    <source>
        <dbReference type="EMBL" id="CAI9607821.1"/>
    </source>
</evidence>
<dbReference type="InterPro" id="IPR047133">
    <property type="entry name" value="SMIM5"/>
</dbReference>
<keyword evidence="4 5" id="KW-0472">Membrane</keyword>
<accession>A0ABN9GGD4</accession>
<dbReference type="PANTHER" id="PTHR37344:SF1">
    <property type="entry name" value="SMALL INTEGRAL MEMBRANE PROTEIN 5"/>
    <property type="match status" value="1"/>
</dbReference>
<proteinExistence type="predicted"/>
<comment type="caution">
    <text evidence="6">The sequence shown here is derived from an EMBL/GenBank/DDBJ whole genome shotgun (WGS) entry which is preliminary data.</text>
</comment>
<protein>
    <submittedName>
        <fullName evidence="6">Uncharacterized protein</fullName>
    </submittedName>
</protein>
<keyword evidence="2 5" id="KW-0812">Transmembrane</keyword>
<dbReference type="EMBL" id="CATNWA010018507">
    <property type="protein sequence ID" value="CAI9607821.1"/>
    <property type="molecule type" value="Genomic_DNA"/>
</dbReference>
<dbReference type="InterPro" id="IPR031671">
    <property type="entry name" value="SMIM5/18/22"/>
</dbReference>
<evidence type="ECO:0000256" key="2">
    <source>
        <dbReference type="ARBA" id="ARBA00022692"/>
    </source>
</evidence>
<evidence type="ECO:0000256" key="4">
    <source>
        <dbReference type="ARBA" id="ARBA00023136"/>
    </source>
</evidence>
<comment type="subcellular location">
    <subcellularLocation>
        <location evidence="1">Membrane</location>
        <topology evidence="1">Single-pass membrane protein</topology>
    </subcellularLocation>
</comment>
<keyword evidence="7" id="KW-1185">Reference proteome</keyword>
<sequence length="104" mass="11377">GAPSNCWLHGVTRDRAVLECRADFATNLCATMSSKDIKEELENMGQKLLTKLRQIPQADTVEIISFTIILVFIAAVLVIVIVACSGCCCTNKKRAIRVQPKGEV</sequence>
<evidence type="ECO:0000256" key="1">
    <source>
        <dbReference type="ARBA" id="ARBA00004167"/>
    </source>
</evidence>
<evidence type="ECO:0000256" key="5">
    <source>
        <dbReference type="SAM" id="Phobius"/>
    </source>
</evidence>
<dbReference type="Proteomes" id="UP001162483">
    <property type="component" value="Unassembled WGS sequence"/>
</dbReference>
<feature type="non-terminal residue" evidence="6">
    <location>
        <position position="1"/>
    </location>
</feature>
<evidence type="ECO:0000256" key="3">
    <source>
        <dbReference type="ARBA" id="ARBA00022989"/>
    </source>
</evidence>
<dbReference type="PANTHER" id="PTHR37344">
    <property type="entry name" value="SMALL INTEGRAL MEMBRANE PROTEIN 5"/>
    <property type="match status" value="1"/>
</dbReference>
<gene>
    <name evidence="6" type="ORF">SPARVUS_LOCUS14005491</name>
</gene>
<feature type="transmembrane region" description="Helical" evidence="5">
    <location>
        <begin position="63"/>
        <end position="89"/>
    </location>
</feature>
<dbReference type="Pfam" id="PF15831">
    <property type="entry name" value="SMIM5_18_22"/>
    <property type="match status" value="1"/>
</dbReference>
<dbReference type="CDD" id="cd20254">
    <property type="entry name" value="CASIMO1_SMIM5"/>
    <property type="match status" value="1"/>
</dbReference>
<evidence type="ECO:0000313" key="7">
    <source>
        <dbReference type="Proteomes" id="UP001162483"/>
    </source>
</evidence>